<organism evidence="1">
    <name type="scientific">Nothobranchius kadleci</name>
    <name type="common">African annual killifish</name>
    <dbReference type="NCBI Taxonomy" id="1051664"/>
    <lineage>
        <taxon>Eukaryota</taxon>
        <taxon>Metazoa</taxon>
        <taxon>Chordata</taxon>
        <taxon>Craniata</taxon>
        <taxon>Vertebrata</taxon>
        <taxon>Euteleostomi</taxon>
        <taxon>Actinopterygii</taxon>
        <taxon>Neopterygii</taxon>
        <taxon>Teleostei</taxon>
        <taxon>Neoteleostei</taxon>
        <taxon>Acanthomorphata</taxon>
        <taxon>Ovalentaria</taxon>
        <taxon>Atherinomorphae</taxon>
        <taxon>Cyprinodontiformes</taxon>
        <taxon>Nothobranchiidae</taxon>
        <taxon>Nothobranchius</taxon>
    </lineage>
</organism>
<protein>
    <submittedName>
        <fullName evidence="1">Uncharacterized protein</fullName>
    </submittedName>
</protein>
<sequence>FCMSWVRHLPQNMTESSGQDVNPAESILTSLSHRLAQQEQILPKLMEQLTQSNQRCQQLETIVRQLHESISTTRPSTSSSDS</sequence>
<evidence type="ECO:0000313" key="1">
    <source>
        <dbReference type="EMBL" id="SBQ42331.1"/>
    </source>
</evidence>
<feature type="non-terminal residue" evidence="1">
    <location>
        <position position="1"/>
    </location>
</feature>
<reference evidence="1" key="2">
    <citation type="submission" date="2016-06" db="EMBL/GenBank/DDBJ databases">
        <title>The genome of a short-lived fish provides insights into sex chromosome evolution and the genetic control of aging.</title>
        <authorList>
            <person name="Reichwald K."/>
            <person name="Felder M."/>
            <person name="Petzold A."/>
            <person name="Koch P."/>
            <person name="Groth M."/>
            <person name="Platzer M."/>
        </authorList>
    </citation>
    <scope>NUCLEOTIDE SEQUENCE</scope>
    <source>
        <tissue evidence="1">Brain</tissue>
    </source>
</reference>
<dbReference type="EMBL" id="HAEA01013851">
    <property type="protein sequence ID" value="SBQ42331.1"/>
    <property type="molecule type" value="Transcribed_RNA"/>
</dbReference>
<accession>A0A1A8E9U4</accession>
<gene>
    <name evidence="1" type="primary">CU459095.1</name>
</gene>
<name>A0A1A8E9U4_NOTKA</name>
<proteinExistence type="predicted"/>
<dbReference type="AlphaFoldDB" id="A0A1A8E9U4"/>
<feature type="non-terminal residue" evidence="1">
    <location>
        <position position="82"/>
    </location>
</feature>
<reference evidence="1" key="1">
    <citation type="submission" date="2016-05" db="EMBL/GenBank/DDBJ databases">
        <authorList>
            <person name="Lavstsen T."/>
            <person name="Jespersen J.S."/>
        </authorList>
    </citation>
    <scope>NUCLEOTIDE SEQUENCE</scope>
    <source>
        <tissue evidence="1">Brain</tissue>
    </source>
</reference>